<dbReference type="PANTHER" id="PTHR47435">
    <property type="entry name" value="KELCH REPEAT PROTEIN (AFU_ORTHOLOGUE AFUA_5G12780)"/>
    <property type="match status" value="1"/>
</dbReference>
<dbReference type="Pfam" id="PF24681">
    <property type="entry name" value="Kelch_KLHDC2_KLHL20_DRC7"/>
    <property type="match status" value="1"/>
</dbReference>
<feature type="compositionally biased region" description="Polar residues" evidence="3">
    <location>
        <begin position="159"/>
        <end position="171"/>
    </location>
</feature>
<dbReference type="OrthoDB" id="10250130at2759"/>
<evidence type="ECO:0000313" key="5">
    <source>
        <dbReference type="Proteomes" id="UP000016935"/>
    </source>
</evidence>
<reference evidence="4 5" key="2">
    <citation type="journal article" date="2013" name="PLoS Genet.">
        <title>Comparative genome structure, secondary metabolite, and effector coding capacity across Cochliobolus pathogens.</title>
        <authorList>
            <person name="Condon B.J."/>
            <person name="Leng Y."/>
            <person name="Wu D."/>
            <person name="Bushley K.E."/>
            <person name="Ohm R.A."/>
            <person name="Otillar R."/>
            <person name="Martin J."/>
            <person name="Schackwitz W."/>
            <person name="Grimwood J."/>
            <person name="MohdZainudin N."/>
            <person name="Xue C."/>
            <person name="Wang R."/>
            <person name="Manning V.A."/>
            <person name="Dhillon B."/>
            <person name="Tu Z.J."/>
            <person name="Steffenson B.J."/>
            <person name="Salamov A."/>
            <person name="Sun H."/>
            <person name="Lowry S."/>
            <person name="LaButti K."/>
            <person name="Han J."/>
            <person name="Copeland A."/>
            <person name="Lindquist E."/>
            <person name="Barry K."/>
            <person name="Schmutz J."/>
            <person name="Baker S.E."/>
            <person name="Ciuffetti L.M."/>
            <person name="Grigoriev I.V."/>
            <person name="Zhong S."/>
            <person name="Turgeon B.G."/>
        </authorList>
    </citation>
    <scope>NUCLEOTIDE SEQUENCE [LARGE SCALE GENOMIC DNA]</scope>
    <source>
        <strain evidence="5">28A</strain>
    </source>
</reference>
<keyword evidence="1" id="KW-0677">Repeat</keyword>
<dbReference type="STRING" id="671987.R0JZE2"/>
<keyword evidence="2" id="KW-0408">Iron</keyword>
<dbReference type="SUPFAM" id="SSF117281">
    <property type="entry name" value="Kelch motif"/>
    <property type="match status" value="1"/>
</dbReference>
<dbReference type="Proteomes" id="UP000016935">
    <property type="component" value="Unassembled WGS sequence"/>
</dbReference>
<protein>
    <recommendedName>
        <fullName evidence="6">Galactose oxidase</fullName>
    </recommendedName>
</protein>
<dbReference type="EMBL" id="KB908844">
    <property type="protein sequence ID" value="EOA82829.1"/>
    <property type="molecule type" value="Genomic_DNA"/>
</dbReference>
<dbReference type="AlphaFoldDB" id="R0JZE2"/>
<dbReference type="Pfam" id="PF01344">
    <property type="entry name" value="Kelch_1"/>
    <property type="match status" value="1"/>
</dbReference>
<dbReference type="eggNOG" id="KOG0379">
    <property type="taxonomic scope" value="Eukaryota"/>
</dbReference>
<gene>
    <name evidence="4" type="ORF">SETTUDRAFT_165220</name>
</gene>
<dbReference type="InterPro" id="IPR006652">
    <property type="entry name" value="Kelch_1"/>
</dbReference>
<dbReference type="SMART" id="SM00612">
    <property type="entry name" value="Kelch"/>
    <property type="match status" value="2"/>
</dbReference>
<feature type="region of interest" description="Disordered" evidence="3">
    <location>
        <begin position="159"/>
        <end position="179"/>
    </location>
</feature>
<dbReference type="GO" id="GO:0019760">
    <property type="term" value="P:glucosinolate metabolic process"/>
    <property type="evidence" value="ECO:0007669"/>
    <property type="project" value="UniProtKB-ARBA"/>
</dbReference>
<evidence type="ECO:0000256" key="3">
    <source>
        <dbReference type="SAM" id="MobiDB-lite"/>
    </source>
</evidence>
<dbReference type="PANTHER" id="PTHR47435:SF4">
    <property type="entry name" value="KELCH REPEAT PROTEIN (AFU_ORTHOLOGUE AFUA_5G12780)"/>
    <property type="match status" value="1"/>
</dbReference>
<sequence length="451" mass="47875">MASGAAGVFSAAENLFGGAVALMKGIKHPTLPIKADLTRISSVPLARSNHTVSVVKGRAYIFGGEAEAGKLADNEMHVVILPSSGVLDADYTKYSARAANGLDDVPVSRKGHTATVIDDHIYIFGGEGEGVADEKGRIWVFNTVSNTWSYLDPPEGTLYPSQRSGHASASSDLPGPKVTTYVEKAPQAPADPASHVPEPPESNSYGTIFIVGGRDTASSQLLNDSLAFDVKTRTWSNIPSPSGHPREGASLALVGGRLYRFGGKGVETFTSGATESVDVSHVWTHAERGTKPVATGWSWEEVKQSDKDGSAVVAPRARSNAGLVGVTTGQGRQYLLAIGGLTENEEFIDDIWSLQLPPERSSAAAAKDSIRAHLKKDTHESQWAEVIYRYVDTKGEEEKEIPGEPKKGLGARGYFGVSKGTEVDGATCVVWGGVDANGKVLEDGWMITVDR</sequence>
<name>R0JZE2_EXST2</name>
<dbReference type="HOGENOM" id="CLU_030461_1_1_1"/>
<proteinExistence type="predicted"/>
<organism evidence="4 5">
    <name type="scientific">Exserohilum turcicum (strain 28A)</name>
    <name type="common">Northern leaf blight fungus</name>
    <name type="synonym">Setosphaeria turcica</name>
    <dbReference type="NCBI Taxonomy" id="671987"/>
    <lineage>
        <taxon>Eukaryota</taxon>
        <taxon>Fungi</taxon>
        <taxon>Dikarya</taxon>
        <taxon>Ascomycota</taxon>
        <taxon>Pezizomycotina</taxon>
        <taxon>Dothideomycetes</taxon>
        <taxon>Pleosporomycetidae</taxon>
        <taxon>Pleosporales</taxon>
        <taxon>Pleosporineae</taxon>
        <taxon>Pleosporaceae</taxon>
        <taxon>Exserohilum</taxon>
    </lineage>
</organism>
<accession>R0JZE2</accession>
<dbReference type="Gene3D" id="2.120.10.80">
    <property type="entry name" value="Kelch-type beta propeller"/>
    <property type="match status" value="2"/>
</dbReference>
<evidence type="ECO:0008006" key="6">
    <source>
        <dbReference type="Google" id="ProtNLM"/>
    </source>
</evidence>
<keyword evidence="5" id="KW-1185">Reference proteome</keyword>
<dbReference type="RefSeq" id="XP_008029828.1">
    <property type="nucleotide sequence ID" value="XM_008031637.1"/>
</dbReference>
<evidence type="ECO:0000313" key="4">
    <source>
        <dbReference type="EMBL" id="EOA82829.1"/>
    </source>
</evidence>
<evidence type="ECO:0000256" key="2">
    <source>
        <dbReference type="ARBA" id="ARBA00023004"/>
    </source>
</evidence>
<evidence type="ECO:0000256" key="1">
    <source>
        <dbReference type="ARBA" id="ARBA00022737"/>
    </source>
</evidence>
<reference evidence="4 5" key="1">
    <citation type="journal article" date="2012" name="PLoS Pathog.">
        <title>Diverse lifestyles and strategies of plant pathogenesis encoded in the genomes of eighteen Dothideomycetes fungi.</title>
        <authorList>
            <person name="Ohm R.A."/>
            <person name="Feau N."/>
            <person name="Henrissat B."/>
            <person name="Schoch C.L."/>
            <person name="Horwitz B.A."/>
            <person name="Barry K.W."/>
            <person name="Condon B.J."/>
            <person name="Copeland A.C."/>
            <person name="Dhillon B."/>
            <person name="Glaser F."/>
            <person name="Hesse C.N."/>
            <person name="Kosti I."/>
            <person name="LaButti K."/>
            <person name="Lindquist E.A."/>
            <person name="Lucas S."/>
            <person name="Salamov A.A."/>
            <person name="Bradshaw R.E."/>
            <person name="Ciuffetti L."/>
            <person name="Hamelin R.C."/>
            <person name="Kema G.H.J."/>
            <person name="Lawrence C."/>
            <person name="Scott J.A."/>
            <person name="Spatafora J.W."/>
            <person name="Turgeon B.G."/>
            <person name="de Wit P.J.G.M."/>
            <person name="Zhong S."/>
            <person name="Goodwin S.B."/>
            <person name="Grigoriev I.V."/>
        </authorList>
    </citation>
    <scope>NUCLEOTIDE SEQUENCE [LARGE SCALE GENOMIC DNA]</scope>
    <source>
        <strain evidence="5">28A</strain>
    </source>
</reference>
<dbReference type="InterPro" id="IPR015915">
    <property type="entry name" value="Kelch-typ_b-propeller"/>
</dbReference>
<dbReference type="GeneID" id="19399392"/>